<evidence type="ECO:0000256" key="2">
    <source>
        <dbReference type="ARBA" id="ARBA00022692"/>
    </source>
</evidence>
<dbReference type="OrthoDB" id="3217869at2"/>
<dbReference type="EMBL" id="VKAC01000003">
    <property type="protein sequence ID" value="TXR56936.1"/>
    <property type="molecule type" value="Genomic_DNA"/>
</dbReference>
<dbReference type="Proteomes" id="UP000321234">
    <property type="component" value="Unassembled WGS sequence"/>
</dbReference>
<comment type="caution">
    <text evidence="6">The sequence shown here is derived from an EMBL/GenBank/DDBJ whole genome shotgun (WGS) entry which is preliminary data.</text>
</comment>
<organism evidence="6 7">
    <name type="scientific">Quadrisphaera setariae</name>
    <dbReference type="NCBI Taxonomy" id="2593304"/>
    <lineage>
        <taxon>Bacteria</taxon>
        <taxon>Bacillati</taxon>
        <taxon>Actinomycetota</taxon>
        <taxon>Actinomycetes</taxon>
        <taxon>Kineosporiales</taxon>
        <taxon>Kineosporiaceae</taxon>
        <taxon>Quadrisphaera</taxon>
    </lineage>
</organism>
<gene>
    <name evidence="6" type="ORF">FMM08_05380</name>
</gene>
<dbReference type="InterPro" id="IPR051328">
    <property type="entry name" value="T7SS_ABC-Transporter"/>
</dbReference>
<evidence type="ECO:0000313" key="7">
    <source>
        <dbReference type="Proteomes" id="UP000321234"/>
    </source>
</evidence>
<feature type="transmembrane region" description="Helical" evidence="5">
    <location>
        <begin position="29"/>
        <end position="49"/>
    </location>
</feature>
<keyword evidence="7" id="KW-1185">Reference proteome</keyword>
<keyword evidence="2 5" id="KW-0812">Transmembrane</keyword>
<dbReference type="RefSeq" id="WP_147925357.1">
    <property type="nucleotide sequence ID" value="NZ_VKAC01000003.1"/>
</dbReference>
<feature type="transmembrane region" description="Helical" evidence="5">
    <location>
        <begin position="200"/>
        <end position="221"/>
    </location>
</feature>
<reference evidence="6 7" key="1">
    <citation type="submission" date="2019-07" db="EMBL/GenBank/DDBJ databases">
        <title>Quadrisphaera sp. strain DD2A genome sequencing and assembly.</title>
        <authorList>
            <person name="Kim I."/>
        </authorList>
    </citation>
    <scope>NUCLEOTIDE SEQUENCE [LARGE SCALE GENOMIC DNA]</scope>
    <source>
        <strain evidence="6 7">DD2A</strain>
    </source>
</reference>
<name>A0A5C8ZJ36_9ACTN</name>
<feature type="transmembrane region" description="Helical" evidence="5">
    <location>
        <begin position="168"/>
        <end position="188"/>
    </location>
</feature>
<dbReference type="AlphaFoldDB" id="A0A5C8ZJ36"/>
<evidence type="ECO:0000256" key="5">
    <source>
        <dbReference type="SAM" id="Phobius"/>
    </source>
</evidence>
<dbReference type="GO" id="GO:0016020">
    <property type="term" value="C:membrane"/>
    <property type="evidence" value="ECO:0007669"/>
    <property type="project" value="UniProtKB-SubCell"/>
</dbReference>
<dbReference type="PANTHER" id="PTHR43077">
    <property type="entry name" value="TRANSPORT PERMEASE YVFS-RELATED"/>
    <property type="match status" value="1"/>
</dbReference>
<keyword evidence="4 5" id="KW-0472">Membrane</keyword>
<feature type="transmembrane region" description="Helical" evidence="5">
    <location>
        <begin position="233"/>
        <end position="251"/>
    </location>
</feature>
<evidence type="ECO:0000256" key="3">
    <source>
        <dbReference type="ARBA" id="ARBA00022989"/>
    </source>
</evidence>
<comment type="subcellular location">
    <subcellularLocation>
        <location evidence="1">Membrane</location>
        <topology evidence="1">Multi-pass membrane protein</topology>
    </subcellularLocation>
</comment>
<evidence type="ECO:0000313" key="6">
    <source>
        <dbReference type="EMBL" id="TXR56936.1"/>
    </source>
</evidence>
<evidence type="ECO:0000256" key="4">
    <source>
        <dbReference type="ARBA" id="ARBA00023136"/>
    </source>
</evidence>
<feature type="transmembrane region" description="Helical" evidence="5">
    <location>
        <begin position="258"/>
        <end position="276"/>
    </location>
</feature>
<sequence length="369" mass="37210">MSHQHAHRLEPERPTLRAELRDAIAPRTVALVVAVLLLQLGFVLSYVGAFHDPKPHDVAVTVVGPTQQVADQTAAALNGIDGSPLDATASTDAAAARADLTDDATSAVLVISPTSTQDQLLVTTAGGASTATAVQTVLTRAEATQGRTVAVEDVVPAAGGDARGLSGFYLVTGWVVGGYLLAALLGVARGARPATLRRAVIRLSAVLPYAVVSGIGGAVVVGPVLGALPDDAATFWGLAGTGALVVVAAATVTMALQVLAGTIGIGLAVLLFVVLGNPSAGGAYPPALLPPFWAWLSGVLPNGAAVDAVRRIAYFDGADVGQRLLVVLAWAVVGAAVALVAARWHQLRTDGRARARTADAASAPEPSAA</sequence>
<dbReference type="PANTHER" id="PTHR43077:SF10">
    <property type="entry name" value="TRANSPORT PERMEASE PROTEIN"/>
    <property type="match status" value="1"/>
</dbReference>
<feature type="transmembrane region" description="Helical" evidence="5">
    <location>
        <begin position="324"/>
        <end position="344"/>
    </location>
</feature>
<accession>A0A5C8ZJ36</accession>
<proteinExistence type="predicted"/>
<protein>
    <submittedName>
        <fullName evidence="6">DUF3533 domain-containing protein</fullName>
    </submittedName>
</protein>
<keyword evidence="3 5" id="KW-1133">Transmembrane helix</keyword>
<evidence type="ECO:0000256" key="1">
    <source>
        <dbReference type="ARBA" id="ARBA00004141"/>
    </source>
</evidence>